<feature type="non-terminal residue" evidence="1">
    <location>
        <position position="297"/>
    </location>
</feature>
<name>A0ACC1HAW4_9FUNG</name>
<gene>
    <name evidence="1" type="ORF">EV182_007098</name>
</gene>
<organism evidence="1 2">
    <name type="scientific">Spiromyces aspiralis</name>
    <dbReference type="NCBI Taxonomy" id="68401"/>
    <lineage>
        <taxon>Eukaryota</taxon>
        <taxon>Fungi</taxon>
        <taxon>Fungi incertae sedis</taxon>
        <taxon>Zoopagomycota</taxon>
        <taxon>Kickxellomycotina</taxon>
        <taxon>Kickxellomycetes</taxon>
        <taxon>Kickxellales</taxon>
        <taxon>Kickxellaceae</taxon>
        <taxon>Spiromyces</taxon>
    </lineage>
</organism>
<evidence type="ECO:0000313" key="2">
    <source>
        <dbReference type="Proteomes" id="UP001145114"/>
    </source>
</evidence>
<keyword evidence="2" id="KW-1185">Reference proteome</keyword>
<dbReference type="EMBL" id="JAMZIH010008323">
    <property type="protein sequence ID" value="KAJ1672475.1"/>
    <property type="molecule type" value="Genomic_DNA"/>
</dbReference>
<protein>
    <submittedName>
        <fullName evidence="1">Uncharacterized protein</fullName>
    </submittedName>
</protein>
<accession>A0ACC1HAW4</accession>
<reference evidence="1" key="1">
    <citation type="submission" date="2022-06" db="EMBL/GenBank/DDBJ databases">
        <title>Phylogenomic reconstructions and comparative analyses of Kickxellomycotina fungi.</title>
        <authorList>
            <person name="Reynolds N.K."/>
            <person name="Stajich J.E."/>
            <person name="Barry K."/>
            <person name="Grigoriev I.V."/>
            <person name="Crous P."/>
            <person name="Smith M.E."/>
        </authorList>
    </citation>
    <scope>NUCLEOTIDE SEQUENCE</scope>
    <source>
        <strain evidence="1">RSA 2271</strain>
    </source>
</reference>
<sequence>MFESSSVRSLWIVAKQVKDGASTTGGWFGFWGKKAQYGGASEVKPEAGAKKDGEEYSDNKQKQENAGAAKATTANDLEHTGDNDSKYISAQEIEQRYLSGYPATASLVATHAFGTDDPTGSPWDKTEETSTVSDQRQDDMVPAMYAHEGGHRRDRSHADEEACMQSQSGNAVAMGGLWGEFEDAWADTPANPCHRHYYASVLTQGWQAGENGSDNSNGRANSNYNSSSGDDEDSDGGSASPSEDRAPCPGDGHVTSSQHSHNTLRRSHEKREDSPPVSKYQVKIEEGDRGNDQLDQA</sequence>
<comment type="caution">
    <text evidence="1">The sequence shown here is derived from an EMBL/GenBank/DDBJ whole genome shotgun (WGS) entry which is preliminary data.</text>
</comment>
<proteinExistence type="predicted"/>
<dbReference type="Proteomes" id="UP001145114">
    <property type="component" value="Unassembled WGS sequence"/>
</dbReference>
<evidence type="ECO:0000313" key="1">
    <source>
        <dbReference type="EMBL" id="KAJ1672475.1"/>
    </source>
</evidence>